<comment type="subcellular location">
    <subcellularLocation>
        <location evidence="1">Cell membrane</location>
        <topology evidence="1">Multi-pass membrane protein</topology>
    </subcellularLocation>
</comment>
<protein>
    <submittedName>
        <fullName evidence="8">Na+/H+ antiporter subunit E</fullName>
    </submittedName>
</protein>
<evidence type="ECO:0000256" key="4">
    <source>
        <dbReference type="ARBA" id="ARBA00022692"/>
    </source>
</evidence>
<gene>
    <name evidence="8" type="ORF">JI744_01530</name>
</gene>
<dbReference type="Pfam" id="PF01899">
    <property type="entry name" value="MNHE"/>
    <property type="match status" value="1"/>
</dbReference>
<dbReference type="GO" id="GO:0008324">
    <property type="term" value="F:monoatomic cation transmembrane transporter activity"/>
    <property type="evidence" value="ECO:0007669"/>
    <property type="project" value="InterPro"/>
</dbReference>
<evidence type="ECO:0000256" key="5">
    <source>
        <dbReference type="ARBA" id="ARBA00022989"/>
    </source>
</evidence>
<evidence type="ECO:0000313" key="9">
    <source>
        <dbReference type="Proteomes" id="UP000619033"/>
    </source>
</evidence>
<dbReference type="Proteomes" id="UP000619033">
    <property type="component" value="Unassembled WGS sequence"/>
</dbReference>
<keyword evidence="3" id="KW-1003">Cell membrane</keyword>
<accession>A0A8J7ML67</accession>
<organism evidence="8 9">
    <name type="scientific">Fuscibacter oryzae</name>
    <dbReference type="NCBI Taxonomy" id="2803939"/>
    <lineage>
        <taxon>Bacteria</taxon>
        <taxon>Pseudomonadati</taxon>
        <taxon>Pseudomonadota</taxon>
        <taxon>Alphaproteobacteria</taxon>
        <taxon>Rhodobacterales</taxon>
        <taxon>Paracoccaceae</taxon>
        <taxon>Fuscibacter</taxon>
    </lineage>
</organism>
<dbReference type="PIRSF" id="PIRSF019239">
    <property type="entry name" value="MrpE"/>
    <property type="match status" value="1"/>
</dbReference>
<dbReference type="InterPro" id="IPR002758">
    <property type="entry name" value="Cation_antiport_E"/>
</dbReference>
<evidence type="ECO:0000256" key="3">
    <source>
        <dbReference type="ARBA" id="ARBA00022475"/>
    </source>
</evidence>
<keyword evidence="4 7" id="KW-0812">Transmembrane</keyword>
<evidence type="ECO:0000256" key="2">
    <source>
        <dbReference type="ARBA" id="ARBA00006228"/>
    </source>
</evidence>
<dbReference type="NCBIfam" id="NF006518">
    <property type="entry name" value="PRK08965.1-2"/>
    <property type="match status" value="1"/>
</dbReference>
<comment type="similarity">
    <text evidence="2">Belongs to the CPA3 antiporters (TC 2.A.63) subunit E family.</text>
</comment>
<dbReference type="GO" id="GO:0005886">
    <property type="term" value="C:plasma membrane"/>
    <property type="evidence" value="ECO:0007669"/>
    <property type="project" value="UniProtKB-SubCell"/>
</dbReference>
<evidence type="ECO:0000256" key="7">
    <source>
        <dbReference type="SAM" id="Phobius"/>
    </source>
</evidence>
<sequence>MMRRLFPHPYLTVTLVVLWLLLVNRLALGSVVMALILGTAIPLITARWWPGTPPVARPLALISYIGLVIWDVIIANLQVARIVLFMPTARIKSAWITVPLDLTSPEAITLLAGTITMTPGTLTADIASDGKSLLIHSLHAPDPDAIRDDIKVRYEARLKRIFAE</sequence>
<feature type="transmembrane region" description="Helical" evidence="7">
    <location>
        <begin position="58"/>
        <end position="84"/>
    </location>
</feature>
<keyword evidence="5 7" id="KW-1133">Transmembrane helix</keyword>
<evidence type="ECO:0000256" key="1">
    <source>
        <dbReference type="ARBA" id="ARBA00004651"/>
    </source>
</evidence>
<evidence type="ECO:0000256" key="6">
    <source>
        <dbReference type="ARBA" id="ARBA00023136"/>
    </source>
</evidence>
<keyword evidence="9" id="KW-1185">Reference proteome</keyword>
<proteinExistence type="inferred from homology"/>
<name>A0A8J7ML67_9RHOB</name>
<dbReference type="PANTHER" id="PTHR34584">
    <property type="entry name" value="NA(+)/H(+) ANTIPORTER SUBUNIT E1"/>
    <property type="match status" value="1"/>
</dbReference>
<evidence type="ECO:0000313" key="8">
    <source>
        <dbReference type="EMBL" id="MBL4926775.1"/>
    </source>
</evidence>
<reference evidence="8" key="1">
    <citation type="submission" date="2021-01" db="EMBL/GenBank/DDBJ databases">
        <title>Genome seq and assembly of Tabrizicola sp. KVB23.</title>
        <authorList>
            <person name="Chhetri G."/>
        </authorList>
    </citation>
    <scope>NUCLEOTIDE SEQUENCE</scope>
    <source>
        <strain evidence="8">KVB23</strain>
    </source>
</reference>
<dbReference type="RefSeq" id="WP_202658232.1">
    <property type="nucleotide sequence ID" value="NZ_JAESVP010000001.1"/>
</dbReference>
<dbReference type="PANTHER" id="PTHR34584:SF1">
    <property type="entry name" value="NA(+)_H(+) ANTIPORTER SUBUNIT E1"/>
    <property type="match status" value="1"/>
</dbReference>
<dbReference type="AlphaFoldDB" id="A0A8J7ML67"/>
<dbReference type="EMBL" id="JAESVP010000001">
    <property type="protein sequence ID" value="MBL4926775.1"/>
    <property type="molecule type" value="Genomic_DNA"/>
</dbReference>
<keyword evidence="6 7" id="KW-0472">Membrane</keyword>
<comment type="caution">
    <text evidence="8">The sequence shown here is derived from an EMBL/GenBank/DDBJ whole genome shotgun (WGS) entry which is preliminary data.</text>
</comment>